<dbReference type="PROSITE" id="PS51819">
    <property type="entry name" value="VOC"/>
    <property type="match status" value="1"/>
</dbReference>
<evidence type="ECO:0000313" key="3">
    <source>
        <dbReference type="Proteomes" id="UP000024816"/>
    </source>
</evidence>
<reference evidence="2 3" key="1">
    <citation type="journal article" date="2014" name="Antonie Van Leeuwenhoek">
        <title>Hyphomonas beringensis sp. nov. and Hyphomonas chukchiensis sp. nov., isolated from surface seawater of the Bering Sea and Chukchi Sea.</title>
        <authorList>
            <person name="Li C."/>
            <person name="Lai Q."/>
            <person name="Li G."/>
            <person name="Dong C."/>
            <person name="Wang J."/>
            <person name="Liao Y."/>
            <person name="Shao Z."/>
        </authorList>
    </citation>
    <scope>NUCLEOTIDE SEQUENCE [LARGE SCALE GENOMIC DNA]</scope>
    <source>
        <strain evidence="2 3">VP2</strain>
    </source>
</reference>
<dbReference type="PANTHER" id="PTHR35006:SF1">
    <property type="entry name" value="BLL2941 PROTEIN"/>
    <property type="match status" value="1"/>
</dbReference>
<dbReference type="STRING" id="1280952.HJA_07767"/>
<dbReference type="InterPro" id="IPR029068">
    <property type="entry name" value="Glyas_Bleomycin-R_OHBP_Dase"/>
</dbReference>
<organism evidence="2 3">
    <name type="scientific">Hyphomonas jannaschiana VP2</name>
    <dbReference type="NCBI Taxonomy" id="1280952"/>
    <lineage>
        <taxon>Bacteria</taxon>
        <taxon>Pseudomonadati</taxon>
        <taxon>Pseudomonadota</taxon>
        <taxon>Alphaproteobacteria</taxon>
        <taxon>Hyphomonadales</taxon>
        <taxon>Hyphomonadaceae</taxon>
        <taxon>Hyphomonas</taxon>
    </lineage>
</organism>
<dbReference type="Proteomes" id="UP000024816">
    <property type="component" value="Unassembled WGS sequence"/>
</dbReference>
<proteinExistence type="predicted"/>
<feature type="domain" description="VOC" evidence="1">
    <location>
        <begin position="3"/>
        <end position="123"/>
    </location>
</feature>
<dbReference type="PANTHER" id="PTHR35006">
    <property type="entry name" value="GLYOXALASE FAMILY PROTEIN (AFU_ORTHOLOGUE AFUA_5G14830)"/>
    <property type="match status" value="1"/>
</dbReference>
<dbReference type="CDD" id="cd07262">
    <property type="entry name" value="VOC_like"/>
    <property type="match status" value="1"/>
</dbReference>
<dbReference type="PATRIC" id="fig|1280952.3.peg.1540"/>
<accession>A0A059FEZ2</accession>
<protein>
    <recommendedName>
        <fullName evidence="1">VOC domain-containing protein</fullName>
    </recommendedName>
</protein>
<evidence type="ECO:0000259" key="1">
    <source>
        <dbReference type="PROSITE" id="PS51819"/>
    </source>
</evidence>
<evidence type="ECO:0000313" key="2">
    <source>
        <dbReference type="EMBL" id="KCZ89177.1"/>
    </source>
</evidence>
<dbReference type="Pfam" id="PF00903">
    <property type="entry name" value="Glyoxalase"/>
    <property type="match status" value="1"/>
</dbReference>
<dbReference type="InterPro" id="IPR004360">
    <property type="entry name" value="Glyas_Fos-R_dOase_dom"/>
</dbReference>
<dbReference type="eggNOG" id="COG0346">
    <property type="taxonomic scope" value="Bacteria"/>
</dbReference>
<dbReference type="AlphaFoldDB" id="A0A059FEZ2"/>
<comment type="caution">
    <text evidence="2">The sequence shown here is derived from an EMBL/GenBank/DDBJ whole genome shotgun (WGS) entry which is preliminary data.</text>
</comment>
<dbReference type="RefSeq" id="WP_206741698.1">
    <property type="nucleotide sequence ID" value="NZ_ARYJ01000004.1"/>
</dbReference>
<name>A0A059FEZ2_9PROT</name>
<sequence>MPLFTHIVVGTNDPERAAKFYDAALGGLGLEGEARGPLRFYRRDGNAFVVGPPRNGDAATSANGGTISFFAETKAAVDAFHSGGCANGGVCDGPPGRRANAPNNAYGAYLRDPDGNKICAFTFEAD</sequence>
<keyword evidence="3" id="KW-1185">Reference proteome</keyword>
<dbReference type="SUPFAM" id="SSF54593">
    <property type="entry name" value="Glyoxalase/Bleomycin resistance protein/Dihydroxybiphenyl dioxygenase"/>
    <property type="match status" value="1"/>
</dbReference>
<dbReference type="InterPro" id="IPR037523">
    <property type="entry name" value="VOC_core"/>
</dbReference>
<gene>
    <name evidence="2" type="ORF">HJA_07767</name>
</gene>
<dbReference type="EMBL" id="ARYJ01000004">
    <property type="protein sequence ID" value="KCZ89177.1"/>
    <property type="molecule type" value="Genomic_DNA"/>
</dbReference>
<dbReference type="Gene3D" id="3.10.180.10">
    <property type="entry name" value="2,3-Dihydroxybiphenyl 1,2-Dioxygenase, domain 1"/>
    <property type="match status" value="1"/>
</dbReference>